<dbReference type="Proteomes" id="UP000024404">
    <property type="component" value="Unassembled WGS sequence"/>
</dbReference>
<name>A0A8R1U255_ONCVO</name>
<protein>
    <submittedName>
        <fullName evidence="1">Uncharacterized protein</fullName>
    </submittedName>
</protein>
<organism evidence="1 2">
    <name type="scientific">Onchocerca volvulus</name>
    <dbReference type="NCBI Taxonomy" id="6282"/>
    <lineage>
        <taxon>Eukaryota</taxon>
        <taxon>Metazoa</taxon>
        <taxon>Ecdysozoa</taxon>
        <taxon>Nematoda</taxon>
        <taxon>Chromadorea</taxon>
        <taxon>Rhabditida</taxon>
        <taxon>Spirurina</taxon>
        <taxon>Spiruromorpha</taxon>
        <taxon>Filarioidea</taxon>
        <taxon>Onchocercidae</taxon>
        <taxon>Onchocerca</taxon>
    </lineage>
</organism>
<reference evidence="2" key="1">
    <citation type="submission" date="2013-10" db="EMBL/GenBank/DDBJ databases">
        <title>Genome sequencing of Onchocerca volvulus.</title>
        <authorList>
            <person name="Cotton J."/>
            <person name="Tsai J."/>
            <person name="Stanley E."/>
            <person name="Tracey A."/>
            <person name="Holroyd N."/>
            <person name="Lustigman S."/>
            <person name="Berriman M."/>
        </authorList>
    </citation>
    <scope>NUCLEOTIDE SEQUENCE</scope>
</reference>
<evidence type="ECO:0000313" key="2">
    <source>
        <dbReference type="Proteomes" id="UP000024404"/>
    </source>
</evidence>
<evidence type="ECO:0000313" key="1">
    <source>
        <dbReference type="EnsemblMetazoa" id="OVOC9190.1"/>
    </source>
</evidence>
<reference evidence="1" key="2">
    <citation type="submission" date="2022-06" db="UniProtKB">
        <authorList>
            <consortium name="EnsemblMetazoa"/>
        </authorList>
    </citation>
    <scope>IDENTIFICATION</scope>
</reference>
<proteinExistence type="predicted"/>
<dbReference type="EnsemblMetazoa" id="OVOC9190.1">
    <property type="protein sequence ID" value="OVOC9190.1"/>
    <property type="gene ID" value="WBGene00245999"/>
</dbReference>
<accession>A0A8R1U255</accession>
<dbReference type="EMBL" id="CMVM020000256">
    <property type="status" value="NOT_ANNOTATED_CDS"/>
    <property type="molecule type" value="Genomic_DNA"/>
</dbReference>
<sequence>MFSLTPFFHTASVRRAGATHHTDRISHNPSFKSIY</sequence>
<keyword evidence="2" id="KW-1185">Reference proteome</keyword>
<dbReference type="AlphaFoldDB" id="A0A8R1U255"/>